<dbReference type="InterPro" id="IPR036505">
    <property type="entry name" value="Amidase/PGRP_sf"/>
</dbReference>
<feature type="compositionally biased region" description="Low complexity" evidence="5">
    <location>
        <begin position="126"/>
        <end position="141"/>
    </location>
</feature>
<feature type="compositionally biased region" description="Basic and acidic residues" evidence="5">
    <location>
        <begin position="110"/>
        <end position="125"/>
    </location>
</feature>
<comment type="caution">
    <text evidence="8">The sequence shown here is derived from an EMBL/GenBank/DDBJ whole genome shotgun (WGS) entry which is preliminary data.</text>
</comment>
<evidence type="ECO:0000313" key="9">
    <source>
        <dbReference type="Proteomes" id="UP001611548"/>
    </source>
</evidence>
<comment type="catalytic activity">
    <reaction evidence="1">
        <text>Hydrolyzes the link between N-acetylmuramoyl residues and L-amino acid residues in certain cell-wall glycopeptides.</text>
        <dbReference type="EC" id="3.5.1.28"/>
    </reaction>
</comment>
<dbReference type="SMART" id="SM00644">
    <property type="entry name" value="Ami_2"/>
    <property type="match status" value="1"/>
</dbReference>
<evidence type="ECO:0000256" key="2">
    <source>
        <dbReference type="ARBA" id="ARBA00011901"/>
    </source>
</evidence>
<dbReference type="CDD" id="cd06583">
    <property type="entry name" value="PGRP"/>
    <property type="match status" value="1"/>
</dbReference>
<dbReference type="PANTHER" id="PTHR30417:SF1">
    <property type="entry name" value="N-ACETYLMURAMOYL-L-ALANINE AMIDASE AMID"/>
    <property type="match status" value="1"/>
</dbReference>
<name>A0ABW7UU45_9ACTN</name>
<organism evidence="8 9">
    <name type="scientific">Streptomyces pathocidini</name>
    <dbReference type="NCBI Taxonomy" id="1650571"/>
    <lineage>
        <taxon>Bacteria</taxon>
        <taxon>Bacillati</taxon>
        <taxon>Actinomycetota</taxon>
        <taxon>Actinomycetes</taxon>
        <taxon>Kitasatosporales</taxon>
        <taxon>Streptomycetaceae</taxon>
        <taxon>Streptomyces</taxon>
    </lineage>
</organism>
<feature type="domain" description="N-acetylmuramoyl-L-alanine amidase" evidence="7">
    <location>
        <begin position="299"/>
        <end position="435"/>
    </location>
</feature>
<feature type="signal peptide" evidence="6">
    <location>
        <begin position="1"/>
        <end position="41"/>
    </location>
</feature>
<dbReference type="Gene3D" id="3.40.80.10">
    <property type="entry name" value="Peptidoglycan recognition protein-like"/>
    <property type="match status" value="1"/>
</dbReference>
<proteinExistence type="predicted"/>
<dbReference type="SUPFAM" id="SSF55846">
    <property type="entry name" value="N-acetylmuramoyl-L-alanine amidase-like"/>
    <property type="match status" value="1"/>
</dbReference>
<dbReference type="RefSeq" id="WP_055472510.1">
    <property type="nucleotide sequence ID" value="NZ_JBIRWE010000004.1"/>
</dbReference>
<dbReference type="InterPro" id="IPR002502">
    <property type="entry name" value="Amidase_domain"/>
</dbReference>
<dbReference type="EC" id="3.5.1.28" evidence="2"/>
<dbReference type="PANTHER" id="PTHR30417">
    <property type="entry name" value="N-ACETYLMURAMOYL-L-ALANINE AMIDASE AMID"/>
    <property type="match status" value="1"/>
</dbReference>
<evidence type="ECO:0000256" key="4">
    <source>
        <dbReference type="ARBA" id="ARBA00023316"/>
    </source>
</evidence>
<evidence type="ECO:0000256" key="1">
    <source>
        <dbReference type="ARBA" id="ARBA00001561"/>
    </source>
</evidence>
<dbReference type="Proteomes" id="UP001611548">
    <property type="component" value="Unassembled WGS sequence"/>
</dbReference>
<evidence type="ECO:0000313" key="8">
    <source>
        <dbReference type="EMBL" id="MFI1965042.1"/>
    </source>
</evidence>
<dbReference type="EMBL" id="JBIRWE010000004">
    <property type="protein sequence ID" value="MFI1965042.1"/>
    <property type="molecule type" value="Genomic_DNA"/>
</dbReference>
<dbReference type="Pfam" id="PF01510">
    <property type="entry name" value="Amidase_2"/>
    <property type="match status" value="1"/>
</dbReference>
<reference evidence="8 9" key="1">
    <citation type="submission" date="2024-10" db="EMBL/GenBank/DDBJ databases">
        <title>The Natural Products Discovery Center: Release of the First 8490 Sequenced Strains for Exploring Actinobacteria Biosynthetic Diversity.</title>
        <authorList>
            <person name="Kalkreuter E."/>
            <person name="Kautsar S.A."/>
            <person name="Yang D."/>
            <person name="Bader C.D."/>
            <person name="Teijaro C.N."/>
            <person name="Fluegel L."/>
            <person name="Davis C.M."/>
            <person name="Simpson J.R."/>
            <person name="Lauterbach L."/>
            <person name="Steele A.D."/>
            <person name="Gui C."/>
            <person name="Meng S."/>
            <person name="Li G."/>
            <person name="Viehrig K."/>
            <person name="Ye F."/>
            <person name="Su P."/>
            <person name="Kiefer A.F."/>
            <person name="Nichols A."/>
            <person name="Cepeda A.J."/>
            <person name="Yan W."/>
            <person name="Fan B."/>
            <person name="Jiang Y."/>
            <person name="Adhikari A."/>
            <person name="Zheng C.-J."/>
            <person name="Schuster L."/>
            <person name="Cowan T.M."/>
            <person name="Smanski M.J."/>
            <person name="Chevrette M.G."/>
            <person name="De Carvalho L.P.S."/>
            <person name="Shen B."/>
        </authorList>
    </citation>
    <scope>NUCLEOTIDE SEQUENCE [LARGE SCALE GENOMIC DNA]</scope>
    <source>
        <strain evidence="8 9">NPDC020327</strain>
    </source>
</reference>
<evidence type="ECO:0000256" key="3">
    <source>
        <dbReference type="ARBA" id="ARBA00022801"/>
    </source>
</evidence>
<keyword evidence="6" id="KW-0732">Signal</keyword>
<keyword evidence="4" id="KW-0961">Cell wall biogenesis/degradation</keyword>
<feature type="chain" id="PRO_5047385168" description="N-acetylmuramoyl-L-alanine amidase" evidence="6">
    <location>
        <begin position="42"/>
        <end position="671"/>
    </location>
</feature>
<dbReference type="GO" id="GO:0008745">
    <property type="term" value="F:N-acetylmuramoyl-L-alanine amidase activity"/>
    <property type="evidence" value="ECO:0007669"/>
    <property type="project" value="UniProtKB-EC"/>
</dbReference>
<dbReference type="Gene3D" id="1.10.530.10">
    <property type="match status" value="1"/>
</dbReference>
<evidence type="ECO:0000256" key="5">
    <source>
        <dbReference type="SAM" id="MobiDB-lite"/>
    </source>
</evidence>
<feature type="region of interest" description="Disordered" evidence="5">
    <location>
        <begin position="104"/>
        <end position="141"/>
    </location>
</feature>
<protein>
    <recommendedName>
        <fullName evidence="2">N-acetylmuramoyl-L-alanine amidase</fullName>
        <ecNumber evidence="2">3.5.1.28</ecNumber>
    </recommendedName>
</protein>
<evidence type="ECO:0000259" key="7">
    <source>
        <dbReference type="SMART" id="SM00644"/>
    </source>
</evidence>
<evidence type="ECO:0000256" key="6">
    <source>
        <dbReference type="SAM" id="SignalP"/>
    </source>
</evidence>
<dbReference type="InterPro" id="IPR051206">
    <property type="entry name" value="NAMLAA_amidase_2"/>
</dbReference>
<accession>A0ABW7UU45</accession>
<gene>
    <name evidence="8" type="ORF">ACH429_13150</name>
</gene>
<sequence>MRGSLPGRVKSARRRMNRAAGATATVALLFPLIQASPPAAAARLDSGSLQRSFATAAKEYHVPQSVLLGVSYLQSRWDTHRGAPSVSGGYGPMHLTDARTALAAAARAGSAEHHSAGTEDPRGDASRPLAARPAHAAPVALPKAAATSARLRTLDRAAGLTGIGPAALRQDPAANIRGGAALLAAAQKKLGRPLSSDPAQWYGAVARYSGADDRTTAATYANDVYEVIRSGATRTTDNGQRIVLPASPRVSPDTAQVRRLGLRAAAKGRAECPSSVACEWVPAPYKEFGDADPPDYGNHDLADRGSQDIEYIIIHDTEGAWNGVLKMVQDPAYVSWQYTLRSSDGHIAQHVRNRDVAWHAGNWYTNAKSIGLEHEGFLASPDAWYTEAMYRSSARLVRYLSEKYDIPLNRQHILGHDNVPGPTAKTISGMHTDPGPYWDWAHYFELLGREFRPTAGPDSDVVTILPEYARNQPPFVDCEKKGKVCAPHGSAAVRLHTEPREDAPLVQDPGTHPGGGASTKGVNDIGARATTGQQFAVAARKGDWTAIWFLGRKAWFLDSDRQRASVNSRGFVATPKEGLDEVPVYGRAYPEEEAYPDYIDPQPLEPLPYRFRAGQAYVVGLRVAGEYYWATTFDPEDHEVVQGEEDYYQIQLGHRIAYVKADDVDVERSRS</sequence>
<keyword evidence="3 8" id="KW-0378">Hydrolase</keyword>
<keyword evidence="9" id="KW-1185">Reference proteome</keyword>